<evidence type="ECO:0000256" key="1">
    <source>
        <dbReference type="ARBA" id="ARBA00004651"/>
    </source>
</evidence>
<name>A0ABT9C7U0_9BACL</name>
<evidence type="ECO:0000256" key="2">
    <source>
        <dbReference type="ARBA" id="ARBA00022448"/>
    </source>
</evidence>
<keyword evidence="2" id="KW-0813">Transport</keyword>
<evidence type="ECO:0000256" key="6">
    <source>
        <dbReference type="ARBA" id="ARBA00023136"/>
    </source>
</evidence>
<reference evidence="9 10" key="1">
    <citation type="submission" date="2023-07" db="EMBL/GenBank/DDBJ databases">
        <title>Paenibacillus sp. JX-17 nov. isolated from soil.</title>
        <authorList>
            <person name="Wan Y."/>
            <person name="Liu B."/>
        </authorList>
    </citation>
    <scope>NUCLEOTIDE SEQUENCE [LARGE SCALE GENOMIC DNA]</scope>
    <source>
        <strain evidence="9 10">JX-17</strain>
    </source>
</reference>
<comment type="subcellular location">
    <subcellularLocation>
        <location evidence="1">Cell membrane</location>
        <topology evidence="1">Multi-pass membrane protein</topology>
    </subcellularLocation>
</comment>
<dbReference type="Pfam" id="PF07690">
    <property type="entry name" value="MFS_1"/>
    <property type="match status" value="2"/>
</dbReference>
<keyword evidence="10" id="KW-1185">Reference proteome</keyword>
<feature type="transmembrane region" description="Helical" evidence="7">
    <location>
        <begin position="20"/>
        <end position="37"/>
    </location>
</feature>
<dbReference type="InterPro" id="IPR050171">
    <property type="entry name" value="MFS_Transporters"/>
</dbReference>
<dbReference type="CDD" id="cd17325">
    <property type="entry name" value="MFS_MdtG_SLC18_like"/>
    <property type="match status" value="1"/>
</dbReference>
<dbReference type="InterPro" id="IPR011701">
    <property type="entry name" value="MFS"/>
</dbReference>
<dbReference type="EMBL" id="JAUQTB010000001">
    <property type="protein sequence ID" value="MDO7905296.1"/>
    <property type="molecule type" value="Genomic_DNA"/>
</dbReference>
<feature type="transmembrane region" description="Helical" evidence="7">
    <location>
        <begin position="318"/>
        <end position="337"/>
    </location>
</feature>
<dbReference type="RefSeq" id="WP_305022468.1">
    <property type="nucleotide sequence ID" value="NZ_JAUQTB010000001.1"/>
</dbReference>
<protein>
    <submittedName>
        <fullName evidence="9">MFS transporter</fullName>
    </submittedName>
</protein>
<feature type="transmembrane region" description="Helical" evidence="7">
    <location>
        <begin position="255"/>
        <end position="277"/>
    </location>
</feature>
<feature type="domain" description="Major facilitator superfamily (MFS) profile" evidence="8">
    <location>
        <begin position="24"/>
        <end position="431"/>
    </location>
</feature>
<keyword evidence="3" id="KW-1003">Cell membrane</keyword>
<feature type="transmembrane region" description="Helical" evidence="7">
    <location>
        <begin position="406"/>
        <end position="426"/>
    </location>
</feature>
<dbReference type="InterPro" id="IPR036259">
    <property type="entry name" value="MFS_trans_sf"/>
</dbReference>
<sequence length="434" mass="46589">MKQERQHRSSNGMNERRRLLSPFFIELWSIVFLVEFLKGSLLVAVLPVYMGDVLGLTAGVIGVAFSLQYLGDNLFRAPSGWAAERLGYRGTMAAALAFTLISVLLITFTSGAGWLILSCLVLGVGTSPLWPCVMTGTTEISGPNNSNGAAMGTLEIAALGGTGLGPIVMNYLLAHTSQNYRTIFLVLIGSSIVMILISLLLPGRVRGKAADANAASAEPAQAGPPFSINAQLRKLKRSVSGTMQYIRGTLKLSPLVYPSLFMQSFVIGLLSPVITLYTRTELGISPNMYSLLLIVGGGLTMLALIPFGKLVDRFGTRVFLNIGFLFAGCALFVFALVRSLPLVFLLVSLVGLGYAMILPAWNTFVAGLVPKGERGAVWGFFLTLQGSGMVVGPIVSGLLWDKLGHTVPFMASGIVMWLLLLSHLTLTRRRDRTA</sequence>
<keyword evidence="5 7" id="KW-1133">Transmembrane helix</keyword>
<proteinExistence type="predicted"/>
<keyword evidence="4 7" id="KW-0812">Transmembrane</keyword>
<accession>A0ABT9C7U0</accession>
<evidence type="ECO:0000313" key="9">
    <source>
        <dbReference type="EMBL" id="MDO7905296.1"/>
    </source>
</evidence>
<gene>
    <name evidence="9" type="ORF">Q5741_02565</name>
</gene>
<feature type="transmembrane region" description="Helical" evidence="7">
    <location>
        <begin position="376"/>
        <end position="400"/>
    </location>
</feature>
<dbReference type="Gene3D" id="1.20.1250.20">
    <property type="entry name" value="MFS general substrate transporter like domains"/>
    <property type="match status" value="2"/>
</dbReference>
<feature type="transmembrane region" description="Helical" evidence="7">
    <location>
        <begin position="289"/>
        <end position="311"/>
    </location>
</feature>
<evidence type="ECO:0000256" key="3">
    <source>
        <dbReference type="ARBA" id="ARBA00022475"/>
    </source>
</evidence>
<feature type="transmembrane region" description="Helical" evidence="7">
    <location>
        <begin position="43"/>
        <end position="65"/>
    </location>
</feature>
<evidence type="ECO:0000313" key="10">
    <source>
        <dbReference type="Proteomes" id="UP001240171"/>
    </source>
</evidence>
<feature type="transmembrane region" description="Helical" evidence="7">
    <location>
        <begin position="114"/>
        <end position="133"/>
    </location>
</feature>
<dbReference type="Proteomes" id="UP001240171">
    <property type="component" value="Unassembled WGS sequence"/>
</dbReference>
<dbReference type="InterPro" id="IPR020846">
    <property type="entry name" value="MFS_dom"/>
</dbReference>
<feature type="transmembrane region" description="Helical" evidence="7">
    <location>
        <begin position="154"/>
        <end position="174"/>
    </location>
</feature>
<dbReference type="PROSITE" id="PS50850">
    <property type="entry name" value="MFS"/>
    <property type="match status" value="1"/>
</dbReference>
<dbReference type="PANTHER" id="PTHR23517">
    <property type="entry name" value="RESISTANCE PROTEIN MDTM, PUTATIVE-RELATED-RELATED"/>
    <property type="match status" value="1"/>
</dbReference>
<feature type="transmembrane region" description="Helical" evidence="7">
    <location>
        <begin position="180"/>
        <end position="201"/>
    </location>
</feature>
<keyword evidence="6 7" id="KW-0472">Membrane</keyword>
<evidence type="ECO:0000256" key="5">
    <source>
        <dbReference type="ARBA" id="ARBA00022989"/>
    </source>
</evidence>
<feature type="transmembrane region" description="Helical" evidence="7">
    <location>
        <begin position="86"/>
        <end position="108"/>
    </location>
</feature>
<feature type="transmembrane region" description="Helical" evidence="7">
    <location>
        <begin position="343"/>
        <end position="364"/>
    </location>
</feature>
<comment type="caution">
    <text evidence="9">The sequence shown here is derived from an EMBL/GenBank/DDBJ whole genome shotgun (WGS) entry which is preliminary data.</text>
</comment>
<evidence type="ECO:0000256" key="7">
    <source>
        <dbReference type="SAM" id="Phobius"/>
    </source>
</evidence>
<dbReference type="SUPFAM" id="SSF103473">
    <property type="entry name" value="MFS general substrate transporter"/>
    <property type="match status" value="1"/>
</dbReference>
<organism evidence="9 10">
    <name type="scientific">Paenibacillus lacisoli</name>
    <dbReference type="NCBI Taxonomy" id="3064525"/>
    <lineage>
        <taxon>Bacteria</taxon>
        <taxon>Bacillati</taxon>
        <taxon>Bacillota</taxon>
        <taxon>Bacilli</taxon>
        <taxon>Bacillales</taxon>
        <taxon>Paenibacillaceae</taxon>
        <taxon>Paenibacillus</taxon>
    </lineage>
</organism>
<evidence type="ECO:0000256" key="4">
    <source>
        <dbReference type="ARBA" id="ARBA00022692"/>
    </source>
</evidence>
<evidence type="ECO:0000259" key="8">
    <source>
        <dbReference type="PROSITE" id="PS50850"/>
    </source>
</evidence>